<dbReference type="Pfam" id="PF14383">
    <property type="entry name" value="VARLMGL"/>
    <property type="match status" value="1"/>
</dbReference>
<feature type="compositionally biased region" description="Basic and acidic residues" evidence="1">
    <location>
        <begin position="295"/>
        <end position="329"/>
    </location>
</feature>
<dbReference type="InterPro" id="IPR032795">
    <property type="entry name" value="DUF3741-assoc"/>
</dbReference>
<feature type="region of interest" description="Disordered" evidence="1">
    <location>
        <begin position="40"/>
        <end position="62"/>
    </location>
</feature>
<evidence type="ECO:0000313" key="4">
    <source>
        <dbReference type="Proteomes" id="UP000324897"/>
    </source>
</evidence>
<dbReference type="PANTHER" id="PTHR34282">
    <property type="entry name" value="OS01G0228800 PROTEIN-RELATED"/>
    <property type="match status" value="1"/>
</dbReference>
<dbReference type="PANTHER" id="PTHR34282:SF2">
    <property type="entry name" value="DUF3741 DOMAIN-CONTAINING PROTEIN"/>
    <property type="match status" value="1"/>
</dbReference>
<organism evidence="3 4">
    <name type="scientific">Eragrostis curvula</name>
    <name type="common">weeping love grass</name>
    <dbReference type="NCBI Taxonomy" id="38414"/>
    <lineage>
        <taxon>Eukaryota</taxon>
        <taxon>Viridiplantae</taxon>
        <taxon>Streptophyta</taxon>
        <taxon>Embryophyta</taxon>
        <taxon>Tracheophyta</taxon>
        <taxon>Spermatophyta</taxon>
        <taxon>Magnoliopsida</taxon>
        <taxon>Liliopsida</taxon>
        <taxon>Poales</taxon>
        <taxon>Poaceae</taxon>
        <taxon>PACMAD clade</taxon>
        <taxon>Chloridoideae</taxon>
        <taxon>Eragrostideae</taxon>
        <taxon>Eragrostidinae</taxon>
        <taxon>Eragrostis</taxon>
    </lineage>
</organism>
<feature type="region of interest" description="Disordered" evidence="1">
    <location>
        <begin position="271"/>
        <end position="378"/>
    </location>
</feature>
<name>A0A5J9UI79_9POAL</name>
<dbReference type="Gramene" id="TVU22991">
    <property type="protein sequence ID" value="TVU22991"/>
    <property type="gene ID" value="EJB05_32716"/>
</dbReference>
<dbReference type="EMBL" id="RWGY01000026">
    <property type="protein sequence ID" value="TVU22991.1"/>
    <property type="molecule type" value="Genomic_DNA"/>
</dbReference>
<sequence>MSLERDYLMAPSLSKHFAEDLLRGAMDLQESLAMLERFQAASQSMRQSDKKRRPETGQKSPDIDTIIREVLLRPSNAKKVLPRTVSNGLHGQIRNSPDELKNLAKDSLHKKNLLSVYSNNEQASLSQSARYAPNNYLVSKSTQQKKVVPRSFPSCAPVQIHKSTPSLVAKLMGLDGLPSQNDNSIMKDEKVKTVSSPRALFDIEMPKSKRLLPQFLGEDSRFDTEMHVSEKLPPERYNAGNYTRSHNVIGPSYDTPGINEFGSMKSVHRERNIEQVQGKSSKEIKVVSHTSRKQQTKETPELNRRTREKQKSHLTERSREGRKEGKEKAVPASRNAKILKRPDKKLAAPSNDDSMKPILQKAPRNSRQKTLSRRNVKSSTVDELVAYQIQKEIVHVLDESDGPSTEHSATPSDENVHSADWDAESSVDDIQNDFSESSESFTYISRGERISSADEDVTSPSTAMIPTKEDEIKDEISLLLLSDQSFLRRAAELMGIGSYNHLTNQYKGTTKAEMENRELYLDTAAEQLERKLGHENSLCHTGFQGGKRRATTYFSLEALLRDISNGIRKLNSYADADACGTTDSLHMKLERDLWCTDTSINGVWDLGWQDWICMEETECFVRDVGDGILSLLIEEAALAVLT</sequence>
<protein>
    <recommendedName>
        <fullName evidence="2">DUF3741 domain-containing protein</fullName>
    </recommendedName>
</protein>
<reference evidence="3 4" key="1">
    <citation type="journal article" date="2019" name="Sci. Rep.">
        <title>A high-quality genome of Eragrostis curvula grass provides insights into Poaceae evolution and supports new strategies to enhance forage quality.</title>
        <authorList>
            <person name="Carballo J."/>
            <person name="Santos B.A.C.M."/>
            <person name="Zappacosta D."/>
            <person name="Garbus I."/>
            <person name="Selva J.P."/>
            <person name="Gallo C.A."/>
            <person name="Diaz A."/>
            <person name="Albertini E."/>
            <person name="Caccamo M."/>
            <person name="Echenique V."/>
        </authorList>
    </citation>
    <scope>NUCLEOTIDE SEQUENCE [LARGE SCALE GENOMIC DNA]</scope>
    <source>
        <strain evidence="4">cv. Victoria</strain>
        <tissue evidence="3">Leaf</tissue>
    </source>
</reference>
<feature type="region of interest" description="Disordered" evidence="1">
    <location>
        <begin position="398"/>
        <end position="418"/>
    </location>
</feature>
<dbReference type="OrthoDB" id="1079501at2759"/>
<dbReference type="AlphaFoldDB" id="A0A5J9UI79"/>
<feature type="compositionally biased region" description="Polar residues" evidence="1">
    <location>
        <begin position="402"/>
        <end position="413"/>
    </location>
</feature>
<gene>
    <name evidence="3" type="ORF">EJB05_32716</name>
</gene>
<evidence type="ECO:0000256" key="1">
    <source>
        <dbReference type="SAM" id="MobiDB-lite"/>
    </source>
</evidence>
<dbReference type="Proteomes" id="UP000324897">
    <property type="component" value="Unassembled WGS sequence"/>
</dbReference>
<keyword evidence="4" id="KW-1185">Reference proteome</keyword>
<feature type="compositionally biased region" description="Basic and acidic residues" evidence="1">
    <location>
        <begin position="52"/>
        <end position="62"/>
    </location>
</feature>
<evidence type="ECO:0000259" key="2">
    <source>
        <dbReference type="Pfam" id="PF14383"/>
    </source>
</evidence>
<feature type="compositionally biased region" description="Basic residues" evidence="1">
    <location>
        <begin position="364"/>
        <end position="376"/>
    </location>
</feature>
<proteinExistence type="predicted"/>
<feature type="domain" description="DUF3741" evidence="2">
    <location>
        <begin position="164"/>
        <end position="181"/>
    </location>
</feature>
<accession>A0A5J9UI79</accession>
<comment type="caution">
    <text evidence="3">The sequence shown here is derived from an EMBL/GenBank/DDBJ whole genome shotgun (WGS) entry which is preliminary data.</text>
</comment>
<evidence type="ECO:0000313" key="3">
    <source>
        <dbReference type="EMBL" id="TVU22991.1"/>
    </source>
</evidence>